<dbReference type="NCBIfam" id="TIGR00254">
    <property type="entry name" value="GGDEF"/>
    <property type="match status" value="1"/>
</dbReference>
<evidence type="ECO:0000259" key="4">
    <source>
        <dbReference type="PROSITE" id="PS50887"/>
    </source>
</evidence>
<dbReference type="Proteomes" id="UP001168540">
    <property type="component" value="Unassembled WGS sequence"/>
</dbReference>
<dbReference type="SMART" id="SM00091">
    <property type="entry name" value="PAS"/>
    <property type="match status" value="2"/>
</dbReference>
<feature type="domain" description="PAC" evidence="2">
    <location>
        <begin position="205"/>
        <end position="257"/>
    </location>
</feature>
<dbReference type="InterPro" id="IPR029787">
    <property type="entry name" value="Nucleotide_cyclase"/>
</dbReference>
<dbReference type="PROSITE" id="PS50883">
    <property type="entry name" value="EAL"/>
    <property type="match status" value="1"/>
</dbReference>
<dbReference type="Pfam" id="PF00989">
    <property type="entry name" value="PAS"/>
    <property type="match status" value="1"/>
</dbReference>
<dbReference type="Gene3D" id="3.30.450.40">
    <property type="match status" value="1"/>
</dbReference>
<evidence type="ECO:0000259" key="2">
    <source>
        <dbReference type="PROSITE" id="PS50113"/>
    </source>
</evidence>
<dbReference type="InterPro" id="IPR012226">
    <property type="entry name" value="Diguanyl_cyclase/Pdiesterase"/>
</dbReference>
<evidence type="ECO:0000313" key="5">
    <source>
        <dbReference type="EMBL" id="MDN0076781.1"/>
    </source>
</evidence>
<dbReference type="InterPro" id="IPR000160">
    <property type="entry name" value="GGDEF_dom"/>
</dbReference>
<accession>A0ABT7XSJ7</accession>
<dbReference type="SMART" id="SM00065">
    <property type="entry name" value="GAF"/>
    <property type="match status" value="1"/>
</dbReference>
<protein>
    <submittedName>
        <fullName evidence="5">EAL domain-containing protein</fullName>
    </submittedName>
</protein>
<feature type="domain" description="PAS" evidence="1">
    <location>
        <begin position="131"/>
        <end position="176"/>
    </location>
</feature>
<dbReference type="PROSITE" id="PS50113">
    <property type="entry name" value="PAC"/>
    <property type="match status" value="1"/>
</dbReference>
<dbReference type="InterPro" id="IPR001633">
    <property type="entry name" value="EAL_dom"/>
</dbReference>
<feature type="domain" description="GGDEF" evidence="4">
    <location>
        <begin position="451"/>
        <end position="583"/>
    </location>
</feature>
<dbReference type="Pfam" id="PF01590">
    <property type="entry name" value="GAF"/>
    <property type="match status" value="1"/>
</dbReference>
<dbReference type="PANTHER" id="PTHR44757:SF2">
    <property type="entry name" value="BIOFILM ARCHITECTURE MAINTENANCE PROTEIN MBAA"/>
    <property type="match status" value="1"/>
</dbReference>
<name>A0ABT7XSJ7_9NEIS</name>
<dbReference type="EMBL" id="JAUEDK010000042">
    <property type="protein sequence ID" value="MDN0076781.1"/>
    <property type="molecule type" value="Genomic_DNA"/>
</dbReference>
<dbReference type="CDD" id="cd01948">
    <property type="entry name" value="EAL"/>
    <property type="match status" value="1"/>
</dbReference>
<dbReference type="InterPro" id="IPR035965">
    <property type="entry name" value="PAS-like_dom_sf"/>
</dbReference>
<dbReference type="Gene3D" id="3.30.450.20">
    <property type="entry name" value="PAS domain"/>
    <property type="match status" value="2"/>
</dbReference>
<dbReference type="SMART" id="SM00267">
    <property type="entry name" value="GGDEF"/>
    <property type="match status" value="1"/>
</dbReference>
<keyword evidence="6" id="KW-1185">Reference proteome</keyword>
<feature type="domain" description="PAS" evidence="1">
    <location>
        <begin position="10"/>
        <end position="55"/>
    </location>
</feature>
<evidence type="ECO:0000313" key="6">
    <source>
        <dbReference type="Proteomes" id="UP001168540"/>
    </source>
</evidence>
<dbReference type="InterPro" id="IPR035919">
    <property type="entry name" value="EAL_sf"/>
</dbReference>
<dbReference type="Pfam" id="PF00563">
    <property type="entry name" value="EAL"/>
    <property type="match status" value="1"/>
</dbReference>
<gene>
    <name evidence="5" type="ORF">QU481_18165</name>
</gene>
<dbReference type="InterPro" id="IPR003018">
    <property type="entry name" value="GAF"/>
</dbReference>
<dbReference type="PANTHER" id="PTHR44757">
    <property type="entry name" value="DIGUANYLATE CYCLASE DGCP"/>
    <property type="match status" value="1"/>
</dbReference>
<dbReference type="Pfam" id="PF13426">
    <property type="entry name" value="PAS_9"/>
    <property type="match status" value="1"/>
</dbReference>
<dbReference type="Gene3D" id="3.30.70.270">
    <property type="match status" value="1"/>
</dbReference>
<organism evidence="5 6">
    <name type="scientific">Crenobacter oryzisoli</name>
    <dbReference type="NCBI Taxonomy" id="3056844"/>
    <lineage>
        <taxon>Bacteria</taxon>
        <taxon>Pseudomonadati</taxon>
        <taxon>Pseudomonadota</taxon>
        <taxon>Betaproteobacteria</taxon>
        <taxon>Neisseriales</taxon>
        <taxon>Neisseriaceae</taxon>
        <taxon>Crenobacter</taxon>
    </lineage>
</organism>
<dbReference type="InterPro" id="IPR000014">
    <property type="entry name" value="PAS"/>
</dbReference>
<proteinExistence type="predicted"/>
<dbReference type="SUPFAM" id="SSF55073">
    <property type="entry name" value="Nucleotide cyclase"/>
    <property type="match status" value="1"/>
</dbReference>
<dbReference type="PROSITE" id="PS50112">
    <property type="entry name" value="PAS"/>
    <property type="match status" value="2"/>
</dbReference>
<dbReference type="InterPro" id="IPR052155">
    <property type="entry name" value="Biofilm_reg_signaling"/>
</dbReference>
<dbReference type="SUPFAM" id="SSF55781">
    <property type="entry name" value="GAF domain-like"/>
    <property type="match status" value="1"/>
</dbReference>
<dbReference type="CDD" id="cd01949">
    <property type="entry name" value="GGDEF"/>
    <property type="match status" value="1"/>
</dbReference>
<evidence type="ECO:0000259" key="1">
    <source>
        <dbReference type="PROSITE" id="PS50112"/>
    </source>
</evidence>
<dbReference type="PIRSF" id="PIRSF005925">
    <property type="entry name" value="Dos"/>
    <property type="match status" value="1"/>
</dbReference>
<evidence type="ECO:0000259" key="3">
    <source>
        <dbReference type="PROSITE" id="PS50883"/>
    </source>
</evidence>
<dbReference type="InterPro" id="IPR000700">
    <property type="entry name" value="PAS-assoc_C"/>
</dbReference>
<dbReference type="RefSeq" id="WP_289831430.1">
    <property type="nucleotide sequence ID" value="NZ_JAUEDK010000042.1"/>
</dbReference>
<dbReference type="InterPro" id="IPR029016">
    <property type="entry name" value="GAF-like_dom_sf"/>
</dbReference>
<dbReference type="NCBIfam" id="TIGR00229">
    <property type="entry name" value="sensory_box"/>
    <property type="match status" value="2"/>
</dbReference>
<reference evidence="5" key="1">
    <citation type="submission" date="2023-06" db="EMBL/GenBank/DDBJ databases">
        <authorList>
            <person name="Zhang S."/>
        </authorList>
    </citation>
    <scope>NUCLEOTIDE SEQUENCE</scope>
    <source>
        <strain evidence="5">SG2303</strain>
    </source>
</reference>
<dbReference type="Gene3D" id="3.20.20.450">
    <property type="entry name" value="EAL domain"/>
    <property type="match status" value="1"/>
</dbReference>
<dbReference type="SUPFAM" id="SSF55785">
    <property type="entry name" value="PYP-like sensor domain (PAS domain)"/>
    <property type="match status" value="2"/>
</dbReference>
<dbReference type="Pfam" id="PF00990">
    <property type="entry name" value="GGDEF"/>
    <property type="match status" value="1"/>
</dbReference>
<dbReference type="SUPFAM" id="SSF141868">
    <property type="entry name" value="EAL domain-like"/>
    <property type="match status" value="1"/>
</dbReference>
<dbReference type="SMART" id="SM00052">
    <property type="entry name" value="EAL"/>
    <property type="match status" value="1"/>
</dbReference>
<dbReference type="InterPro" id="IPR043128">
    <property type="entry name" value="Rev_trsase/Diguanyl_cyclase"/>
</dbReference>
<dbReference type="InterPro" id="IPR013767">
    <property type="entry name" value="PAS_fold"/>
</dbReference>
<dbReference type="PROSITE" id="PS50887">
    <property type="entry name" value="GGDEF"/>
    <property type="match status" value="1"/>
</dbReference>
<comment type="caution">
    <text evidence="5">The sequence shown here is derived from an EMBL/GenBank/DDBJ whole genome shotgun (WGS) entry which is preliminary data.</text>
</comment>
<sequence length="851" mass="93963">MYIESSYPNAQEILAQTLEQAGDGVVIVDANHCITLFNKAAETLWGRCRDEVLGQHIGQLMPFAPLSKLIASDGTGGSNPVVGSSMEVTIERRDGATLCGALSVSKLRVEGAVFHAIFIRDVTEEARRREELRLLSLGANETANAVVITGADSRIIYVNAGFTRMLGYELAEARGKIPSQLLSGQHTDPQVIEYAKSHVALQQDFHVEILVYDKQNRPLWISAMINPVFNDAGQLQNMVAVYANITHTKMHEVLQHKVLNAMVREAPLLEVAELICREVEHIAPDVVVSILRVDAEDRLRPLAAPSLPDPIAQAIDGLAIGPDVGACGSAAYWGEQVVATDITTDPRWALHKHLFLPLGLVACWSNPIKASDGRVLGTLAFYYRAHREPDAFLERLSVVCEHLCALALERDEARVNIRKLAFYDVLTGLPNRRRLYAKATQAIEEVMRSGAPLAVLFVDLDRFKQVNDSLGHAVGDELLCETALRIKAQLRECDIVGRLSGDEFVIVAPDCNSHQAAEIAERLLAGLSRPIVIGGVKLRSSASIGISLYPDSGHHIEQLLQHADMAMYQAKMAGRHRCCFFSAEMDRQVQERQALELALREALEQKQLQLHYQPQVRLGDSRLYGVEALARWHHPQLGDVSPARFVPLAEECGLVMELGHWALHEACRQLAEWRRRGLAIPAVSVNLSPKNFHHLGLPRLIADILRQHGLSPTDLTLEMTESVLMDGSPETLSTISALHEQGVRLSIDDFGTGYSSLGYLHRLPVDELKLDKRFVHDLDNDEAARALTHAIIRIGESLHLTVVAEGVESETQRCFLAKSGCQVAQGYLFARPMPVEALERWMTTTLACAST</sequence>
<feature type="domain" description="EAL" evidence="3">
    <location>
        <begin position="592"/>
        <end position="846"/>
    </location>
</feature>
<dbReference type="CDD" id="cd00130">
    <property type="entry name" value="PAS"/>
    <property type="match status" value="2"/>
</dbReference>